<evidence type="ECO:0000256" key="4">
    <source>
        <dbReference type="ARBA" id="ARBA00022448"/>
    </source>
</evidence>
<keyword evidence="17" id="KW-1185">Reference proteome</keyword>
<evidence type="ECO:0000256" key="10">
    <source>
        <dbReference type="ARBA" id="ARBA00022989"/>
    </source>
</evidence>
<keyword evidence="8" id="KW-0256">Endoplasmic reticulum</keyword>
<dbReference type="STRING" id="5288.A0A5C5FV81"/>
<feature type="compositionally biased region" description="Pro residues" evidence="14">
    <location>
        <begin position="175"/>
        <end position="196"/>
    </location>
</feature>
<evidence type="ECO:0000256" key="14">
    <source>
        <dbReference type="SAM" id="MobiDB-lite"/>
    </source>
</evidence>
<evidence type="ECO:0000256" key="5">
    <source>
        <dbReference type="ARBA" id="ARBA00022568"/>
    </source>
</evidence>
<evidence type="ECO:0000256" key="15">
    <source>
        <dbReference type="SAM" id="Phobius"/>
    </source>
</evidence>
<feature type="transmembrane region" description="Helical" evidence="15">
    <location>
        <begin position="121"/>
        <end position="140"/>
    </location>
</feature>
<keyword evidence="12 15" id="KW-0472">Membrane</keyword>
<gene>
    <name evidence="16" type="ORF">DMC30DRAFT_352855</name>
</gene>
<dbReference type="EMBL" id="SOZI01000076">
    <property type="protein sequence ID" value="TNY20102.1"/>
    <property type="molecule type" value="Genomic_DNA"/>
</dbReference>
<accession>A0A5C5FV81</accession>
<dbReference type="GO" id="GO:0005789">
    <property type="term" value="C:endoplasmic reticulum membrane"/>
    <property type="evidence" value="ECO:0007669"/>
    <property type="project" value="UniProtKB-SubCell"/>
</dbReference>
<evidence type="ECO:0000256" key="6">
    <source>
        <dbReference type="ARBA" id="ARBA00022692"/>
    </source>
</evidence>
<dbReference type="GO" id="GO:0006816">
    <property type="term" value="P:calcium ion transport"/>
    <property type="evidence" value="ECO:0007669"/>
    <property type="project" value="UniProtKB-KW"/>
</dbReference>
<sequence>VSSLSALTLHKNKRTASRRTSPIPQLTCRGSPCRTYQPDVVQCVAVGTDGAGGLEWKCEADLPRGVRFGEVQVGCEGWDGPDDAYVLRGSCGLEYELVRALSALEDGGGALADSHPSRLPAAFNVVFAVLTAYVLLSFLLKLFRPAARRLFPGDGRSPGTGGGGGGPGGGHGPSSRPPPPPPSGPPPPYTPKPPTPHNDGGAAWRPGFWTGAAAGWAANALMGAARPRERERVEPLDYAAAFGEGRNLWRGGGGGAAPRRGWGGGGGMRRSAGFGGTSVR</sequence>
<dbReference type="PANTHER" id="PTHR15929">
    <property type="entry name" value="STORE-OPERATED CALCIUM ENTRY-ASSOCIATED REGULATORY FACTOR"/>
    <property type="match status" value="1"/>
</dbReference>
<feature type="compositionally biased region" description="Gly residues" evidence="14">
    <location>
        <begin position="250"/>
        <end position="280"/>
    </location>
</feature>
<comment type="similarity">
    <text evidence="2">Belongs to the SARAF family.</text>
</comment>
<evidence type="ECO:0000313" key="16">
    <source>
        <dbReference type="EMBL" id="TNY20102.1"/>
    </source>
</evidence>
<feature type="region of interest" description="Disordered" evidence="14">
    <location>
        <begin position="1"/>
        <end position="22"/>
    </location>
</feature>
<evidence type="ECO:0000313" key="17">
    <source>
        <dbReference type="Proteomes" id="UP000311382"/>
    </source>
</evidence>
<keyword evidence="6 15" id="KW-0812">Transmembrane</keyword>
<dbReference type="Pfam" id="PF06682">
    <property type="entry name" value="SARAF"/>
    <property type="match status" value="1"/>
</dbReference>
<evidence type="ECO:0000256" key="2">
    <source>
        <dbReference type="ARBA" id="ARBA00006833"/>
    </source>
</evidence>
<dbReference type="OrthoDB" id="20303at2759"/>
<protein>
    <recommendedName>
        <fullName evidence="3">Store-operated calcium entry-associated regulatory factor</fullName>
    </recommendedName>
    <alternativeName>
        <fullName evidence="13">Transmembrane protein 66</fullName>
    </alternativeName>
</protein>
<reference evidence="16 17" key="1">
    <citation type="submission" date="2019-03" db="EMBL/GenBank/DDBJ databases">
        <title>Rhodosporidium diobovatum UCD-FST 08-225 genome sequencing, assembly, and annotation.</title>
        <authorList>
            <person name="Fakankun I.U."/>
            <person name="Fristensky B."/>
            <person name="Levin D.B."/>
        </authorList>
    </citation>
    <scope>NUCLEOTIDE SEQUENCE [LARGE SCALE GENOMIC DNA]</scope>
    <source>
        <strain evidence="16 17">UCD-FST 08-225</strain>
    </source>
</reference>
<dbReference type="PANTHER" id="PTHR15929:SF0">
    <property type="entry name" value="STORE-OPERATED CALCIUM ENTRY-ASSOCIATED REGULATORY FACTOR"/>
    <property type="match status" value="1"/>
</dbReference>
<dbReference type="GO" id="GO:2001256">
    <property type="term" value="P:regulation of store-operated calcium entry"/>
    <property type="evidence" value="ECO:0007669"/>
    <property type="project" value="InterPro"/>
</dbReference>
<keyword evidence="10 15" id="KW-1133">Transmembrane helix</keyword>
<keyword evidence="4" id="KW-0813">Transport</keyword>
<keyword evidence="9" id="KW-0106">Calcium</keyword>
<feature type="compositionally biased region" description="Gly residues" evidence="14">
    <location>
        <begin position="156"/>
        <end position="172"/>
    </location>
</feature>
<evidence type="ECO:0000256" key="9">
    <source>
        <dbReference type="ARBA" id="ARBA00022837"/>
    </source>
</evidence>
<evidence type="ECO:0000256" key="13">
    <source>
        <dbReference type="ARBA" id="ARBA00031116"/>
    </source>
</evidence>
<organism evidence="16 17">
    <name type="scientific">Rhodotorula diobovata</name>
    <dbReference type="NCBI Taxonomy" id="5288"/>
    <lineage>
        <taxon>Eukaryota</taxon>
        <taxon>Fungi</taxon>
        <taxon>Dikarya</taxon>
        <taxon>Basidiomycota</taxon>
        <taxon>Pucciniomycotina</taxon>
        <taxon>Microbotryomycetes</taxon>
        <taxon>Sporidiobolales</taxon>
        <taxon>Sporidiobolaceae</taxon>
        <taxon>Rhodotorula</taxon>
    </lineage>
</organism>
<feature type="region of interest" description="Disordered" evidence="14">
    <location>
        <begin position="151"/>
        <end position="206"/>
    </location>
</feature>
<evidence type="ECO:0000256" key="8">
    <source>
        <dbReference type="ARBA" id="ARBA00022824"/>
    </source>
</evidence>
<keyword evidence="7" id="KW-0732">Signal</keyword>
<evidence type="ECO:0000256" key="1">
    <source>
        <dbReference type="ARBA" id="ARBA00004115"/>
    </source>
</evidence>
<evidence type="ECO:0000256" key="7">
    <source>
        <dbReference type="ARBA" id="ARBA00022729"/>
    </source>
</evidence>
<evidence type="ECO:0000256" key="3">
    <source>
        <dbReference type="ARBA" id="ARBA00016584"/>
    </source>
</evidence>
<evidence type="ECO:0000256" key="11">
    <source>
        <dbReference type="ARBA" id="ARBA00023065"/>
    </source>
</evidence>
<feature type="region of interest" description="Disordered" evidence="14">
    <location>
        <begin position="245"/>
        <end position="280"/>
    </location>
</feature>
<keyword evidence="11" id="KW-0406">Ion transport</keyword>
<feature type="non-terminal residue" evidence="16">
    <location>
        <position position="1"/>
    </location>
</feature>
<proteinExistence type="inferred from homology"/>
<keyword evidence="5" id="KW-0109">Calcium transport</keyword>
<dbReference type="InterPro" id="IPR009567">
    <property type="entry name" value="SARAF"/>
</dbReference>
<dbReference type="Proteomes" id="UP000311382">
    <property type="component" value="Unassembled WGS sequence"/>
</dbReference>
<dbReference type="AlphaFoldDB" id="A0A5C5FV81"/>
<comment type="caution">
    <text evidence="16">The sequence shown here is derived from an EMBL/GenBank/DDBJ whole genome shotgun (WGS) entry which is preliminary data.</text>
</comment>
<name>A0A5C5FV81_9BASI</name>
<comment type="subcellular location">
    <subcellularLocation>
        <location evidence="1">Endoplasmic reticulum membrane</location>
        <topology evidence="1">Single-pass type I membrane protein</topology>
    </subcellularLocation>
</comment>
<evidence type="ECO:0000256" key="12">
    <source>
        <dbReference type="ARBA" id="ARBA00023136"/>
    </source>
</evidence>